<evidence type="ECO:0000313" key="1">
    <source>
        <dbReference type="EnsemblPlants" id="AET1Gv20342700.23"/>
    </source>
</evidence>
<dbReference type="EnsemblPlants" id="AET1Gv20342700.30">
    <property type="protein sequence ID" value="AET1Gv20342700.30"/>
    <property type="gene ID" value="AET1Gv20342700"/>
</dbReference>
<dbReference type="Gramene" id="AET1Gv20342700.55">
    <property type="protein sequence ID" value="AET1Gv20342700.55"/>
    <property type="gene ID" value="AET1Gv20342700"/>
</dbReference>
<proteinExistence type="predicted"/>
<dbReference type="EnsemblPlants" id="AET1Gv20342700.16">
    <property type="protein sequence ID" value="AET1Gv20342700.16"/>
    <property type="gene ID" value="AET1Gv20342700"/>
</dbReference>
<sequence>MIIDHINYDSTLVEGDHTLIAGDDLIQSGVILGSKKIDVSTTLKSLSDPFKHSVPSGRWYLYIHTFNLIKF</sequence>
<dbReference type="EnsemblPlants" id="AET1Gv20342700.28">
    <property type="protein sequence ID" value="AET1Gv20342700.28"/>
    <property type="gene ID" value="AET1Gv20342700"/>
</dbReference>
<evidence type="ECO:0000313" key="2">
    <source>
        <dbReference type="Proteomes" id="UP000015105"/>
    </source>
</evidence>
<dbReference type="Gramene" id="AET1Gv20342700.28">
    <property type="protein sequence ID" value="AET1Gv20342700.28"/>
    <property type="gene ID" value="AET1Gv20342700"/>
</dbReference>
<protein>
    <submittedName>
        <fullName evidence="1">Uncharacterized protein</fullName>
    </submittedName>
</protein>
<reference evidence="1" key="3">
    <citation type="journal article" date="2017" name="Nature">
        <title>Genome sequence of the progenitor of the wheat D genome Aegilops tauschii.</title>
        <authorList>
            <person name="Luo M.C."/>
            <person name="Gu Y.Q."/>
            <person name="Puiu D."/>
            <person name="Wang H."/>
            <person name="Twardziok S.O."/>
            <person name="Deal K.R."/>
            <person name="Huo N."/>
            <person name="Zhu T."/>
            <person name="Wang L."/>
            <person name="Wang Y."/>
            <person name="McGuire P.E."/>
            <person name="Liu S."/>
            <person name="Long H."/>
            <person name="Ramasamy R.K."/>
            <person name="Rodriguez J.C."/>
            <person name="Van S.L."/>
            <person name="Yuan L."/>
            <person name="Wang Z."/>
            <person name="Xia Z."/>
            <person name="Xiao L."/>
            <person name="Anderson O.D."/>
            <person name="Ouyang S."/>
            <person name="Liang Y."/>
            <person name="Zimin A.V."/>
            <person name="Pertea G."/>
            <person name="Qi P."/>
            <person name="Bennetzen J.L."/>
            <person name="Dai X."/>
            <person name="Dawson M.W."/>
            <person name="Muller H.G."/>
            <person name="Kugler K."/>
            <person name="Rivarola-Duarte L."/>
            <person name="Spannagl M."/>
            <person name="Mayer K.F.X."/>
            <person name="Lu F.H."/>
            <person name="Bevan M.W."/>
            <person name="Leroy P."/>
            <person name="Li P."/>
            <person name="You F.M."/>
            <person name="Sun Q."/>
            <person name="Liu Z."/>
            <person name="Lyons E."/>
            <person name="Wicker T."/>
            <person name="Salzberg S.L."/>
            <person name="Devos K.M."/>
            <person name="Dvorak J."/>
        </authorList>
    </citation>
    <scope>NUCLEOTIDE SEQUENCE [LARGE SCALE GENOMIC DNA]</scope>
    <source>
        <strain evidence="1">cv. AL8/78</strain>
    </source>
</reference>
<reference evidence="1" key="5">
    <citation type="journal article" date="2021" name="G3 (Bethesda)">
        <title>Aegilops tauschii genome assembly Aet v5.0 features greater sequence contiguity and improved annotation.</title>
        <authorList>
            <person name="Wang L."/>
            <person name="Zhu T."/>
            <person name="Rodriguez J.C."/>
            <person name="Deal K.R."/>
            <person name="Dubcovsky J."/>
            <person name="McGuire P.E."/>
            <person name="Lux T."/>
            <person name="Spannagl M."/>
            <person name="Mayer K.F.X."/>
            <person name="Baldrich P."/>
            <person name="Meyers B.C."/>
            <person name="Huo N."/>
            <person name="Gu Y.Q."/>
            <person name="Zhou H."/>
            <person name="Devos K.M."/>
            <person name="Bennetzen J.L."/>
            <person name="Unver T."/>
            <person name="Budak H."/>
            <person name="Gulick P.J."/>
            <person name="Galiba G."/>
            <person name="Kalapos B."/>
            <person name="Nelson D.R."/>
            <person name="Li P."/>
            <person name="You F.M."/>
            <person name="Luo M.C."/>
            <person name="Dvorak J."/>
        </authorList>
    </citation>
    <scope>NUCLEOTIDE SEQUENCE [LARGE SCALE GENOMIC DNA]</scope>
    <source>
        <strain evidence="1">cv. AL8/78</strain>
    </source>
</reference>
<reference evidence="1" key="4">
    <citation type="submission" date="2019-03" db="UniProtKB">
        <authorList>
            <consortium name="EnsemblPlants"/>
        </authorList>
    </citation>
    <scope>IDENTIFICATION</scope>
</reference>
<dbReference type="Gramene" id="AET1Gv20342700.16">
    <property type="protein sequence ID" value="AET1Gv20342700.16"/>
    <property type="gene ID" value="AET1Gv20342700"/>
</dbReference>
<dbReference type="EnsemblPlants" id="AET1Gv20342700.54">
    <property type="protein sequence ID" value="AET1Gv20342700.54"/>
    <property type="gene ID" value="AET1Gv20342700"/>
</dbReference>
<reference evidence="2" key="2">
    <citation type="journal article" date="2017" name="Nat. Plants">
        <title>The Aegilops tauschii genome reveals multiple impacts of transposons.</title>
        <authorList>
            <person name="Zhao G."/>
            <person name="Zou C."/>
            <person name="Li K."/>
            <person name="Wang K."/>
            <person name="Li T."/>
            <person name="Gao L."/>
            <person name="Zhang X."/>
            <person name="Wang H."/>
            <person name="Yang Z."/>
            <person name="Liu X."/>
            <person name="Jiang W."/>
            <person name="Mao L."/>
            <person name="Kong X."/>
            <person name="Jiao Y."/>
            <person name="Jia J."/>
        </authorList>
    </citation>
    <scope>NUCLEOTIDE SEQUENCE [LARGE SCALE GENOMIC DNA]</scope>
    <source>
        <strain evidence="2">cv. AL8/78</strain>
    </source>
</reference>
<dbReference type="AlphaFoldDB" id="A0A452Y9E9"/>
<dbReference type="Gramene" id="AET1Gv20342700.30">
    <property type="protein sequence ID" value="AET1Gv20342700.30"/>
    <property type="gene ID" value="AET1Gv20342700"/>
</dbReference>
<organism evidence="1 2">
    <name type="scientific">Aegilops tauschii subsp. strangulata</name>
    <name type="common">Goatgrass</name>
    <dbReference type="NCBI Taxonomy" id="200361"/>
    <lineage>
        <taxon>Eukaryota</taxon>
        <taxon>Viridiplantae</taxon>
        <taxon>Streptophyta</taxon>
        <taxon>Embryophyta</taxon>
        <taxon>Tracheophyta</taxon>
        <taxon>Spermatophyta</taxon>
        <taxon>Magnoliopsida</taxon>
        <taxon>Liliopsida</taxon>
        <taxon>Poales</taxon>
        <taxon>Poaceae</taxon>
        <taxon>BOP clade</taxon>
        <taxon>Pooideae</taxon>
        <taxon>Triticodae</taxon>
        <taxon>Triticeae</taxon>
        <taxon>Triticinae</taxon>
        <taxon>Aegilops</taxon>
    </lineage>
</organism>
<dbReference type="Gramene" id="AET1Gv20342700.23">
    <property type="protein sequence ID" value="AET1Gv20342700.23"/>
    <property type="gene ID" value="AET1Gv20342700"/>
</dbReference>
<dbReference type="Gramene" id="AET1Gv20342700.53">
    <property type="protein sequence ID" value="AET1Gv20342700.53"/>
    <property type="gene ID" value="AET1Gv20342700"/>
</dbReference>
<dbReference type="Proteomes" id="UP000015105">
    <property type="component" value="Chromosome 1D"/>
</dbReference>
<name>A0A452Y9E9_AEGTS</name>
<dbReference type="Gramene" id="AET1Gv20342700.54">
    <property type="protein sequence ID" value="AET1Gv20342700.54"/>
    <property type="gene ID" value="AET1Gv20342700"/>
</dbReference>
<dbReference type="EnsemblPlants" id="AET1Gv20342700.55">
    <property type="protein sequence ID" value="AET1Gv20342700.55"/>
    <property type="gene ID" value="AET1Gv20342700"/>
</dbReference>
<accession>A0A452Y9E9</accession>
<dbReference type="EnsemblPlants" id="AET1Gv20342700.53">
    <property type="protein sequence ID" value="AET1Gv20342700.53"/>
    <property type="gene ID" value="AET1Gv20342700"/>
</dbReference>
<dbReference type="EnsemblPlants" id="AET1Gv20342700.23">
    <property type="protein sequence ID" value="AET1Gv20342700.23"/>
    <property type="gene ID" value="AET1Gv20342700"/>
</dbReference>
<keyword evidence="2" id="KW-1185">Reference proteome</keyword>
<reference evidence="2" key="1">
    <citation type="journal article" date="2014" name="Science">
        <title>Ancient hybridizations among the ancestral genomes of bread wheat.</title>
        <authorList>
            <consortium name="International Wheat Genome Sequencing Consortium,"/>
            <person name="Marcussen T."/>
            <person name="Sandve S.R."/>
            <person name="Heier L."/>
            <person name="Spannagl M."/>
            <person name="Pfeifer M."/>
            <person name="Jakobsen K.S."/>
            <person name="Wulff B.B."/>
            <person name="Steuernagel B."/>
            <person name="Mayer K.F."/>
            <person name="Olsen O.A."/>
        </authorList>
    </citation>
    <scope>NUCLEOTIDE SEQUENCE [LARGE SCALE GENOMIC DNA]</scope>
    <source>
        <strain evidence="2">cv. AL8/78</strain>
    </source>
</reference>